<name>A0ABU3DMJ5_9FLAO</name>
<comment type="caution">
    <text evidence="3">The sequence shown here is derived from an EMBL/GenBank/DDBJ whole genome shotgun (WGS) entry which is preliminary data.</text>
</comment>
<dbReference type="InterPro" id="IPR052893">
    <property type="entry name" value="TCS_response_regulator"/>
</dbReference>
<organism evidence="3 4">
    <name type="scientific">Autumnicola psychrophila</name>
    <dbReference type="NCBI Taxonomy" id="3075592"/>
    <lineage>
        <taxon>Bacteria</taxon>
        <taxon>Pseudomonadati</taxon>
        <taxon>Bacteroidota</taxon>
        <taxon>Flavobacteriia</taxon>
        <taxon>Flavobacteriales</taxon>
        <taxon>Flavobacteriaceae</taxon>
        <taxon>Autumnicola</taxon>
    </lineage>
</organism>
<sequence length="132" mass="15378">MKKINLACIVDDDPIQVFLCENYLKMSGLIENIMILRDGKEAYEKFKAIFLSGQSLPEVVLLDLNMPIWDGWQFLDEFTTIPVDKKITIFILTSSIDKRDMERAKKYKEVSNYIVKPVTMKTLKRLLEEVVN</sequence>
<evidence type="ECO:0000256" key="1">
    <source>
        <dbReference type="PROSITE-ProRule" id="PRU00169"/>
    </source>
</evidence>
<dbReference type="InterPro" id="IPR001789">
    <property type="entry name" value="Sig_transdc_resp-reg_receiver"/>
</dbReference>
<dbReference type="PANTHER" id="PTHR44520:SF2">
    <property type="entry name" value="RESPONSE REGULATOR RCP1"/>
    <property type="match status" value="1"/>
</dbReference>
<proteinExistence type="predicted"/>
<dbReference type="SMART" id="SM00448">
    <property type="entry name" value="REC"/>
    <property type="match status" value="1"/>
</dbReference>
<feature type="modified residue" description="4-aspartylphosphate" evidence="1">
    <location>
        <position position="63"/>
    </location>
</feature>
<dbReference type="SUPFAM" id="SSF52172">
    <property type="entry name" value="CheY-like"/>
    <property type="match status" value="1"/>
</dbReference>
<dbReference type="RefSeq" id="WP_311498372.1">
    <property type="nucleotide sequence ID" value="NZ_JAVRHN010000001.1"/>
</dbReference>
<evidence type="ECO:0000313" key="3">
    <source>
        <dbReference type="EMBL" id="MDT0684930.1"/>
    </source>
</evidence>
<accession>A0ABU3DMJ5</accession>
<feature type="domain" description="Response regulatory" evidence="2">
    <location>
        <begin position="6"/>
        <end position="131"/>
    </location>
</feature>
<evidence type="ECO:0000259" key="2">
    <source>
        <dbReference type="PROSITE" id="PS50110"/>
    </source>
</evidence>
<dbReference type="Gene3D" id="3.40.50.2300">
    <property type="match status" value="1"/>
</dbReference>
<keyword evidence="1" id="KW-0597">Phosphoprotein</keyword>
<protein>
    <submittedName>
        <fullName evidence="3">Response regulator</fullName>
    </submittedName>
</protein>
<gene>
    <name evidence="3" type="ORF">RM541_01035</name>
</gene>
<dbReference type="PANTHER" id="PTHR44520">
    <property type="entry name" value="RESPONSE REGULATOR RCP1-RELATED"/>
    <property type="match status" value="1"/>
</dbReference>
<dbReference type="InterPro" id="IPR011006">
    <property type="entry name" value="CheY-like_superfamily"/>
</dbReference>
<dbReference type="Pfam" id="PF00072">
    <property type="entry name" value="Response_reg"/>
    <property type="match status" value="1"/>
</dbReference>
<reference evidence="3 4" key="1">
    <citation type="submission" date="2023-09" db="EMBL/GenBank/DDBJ databases">
        <authorList>
            <person name="Rey-Velasco X."/>
        </authorList>
    </citation>
    <scope>NUCLEOTIDE SEQUENCE [LARGE SCALE GENOMIC DNA]</scope>
    <source>
        <strain evidence="3 4">F225</strain>
    </source>
</reference>
<dbReference type="PROSITE" id="PS50110">
    <property type="entry name" value="RESPONSE_REGULATORY"/>
    <property type="match status" value="1"/>
</dbReference>
<dbReference type="EMBL" id="JAVRHN010000001">
    <property type="protein sequence ID" value="MDT0684930.1"/>
    <property type="molecule type" value="Genomic_DNA"/>
</dbReference>
<dbReference type="Proteomes" id="UP001253848">
    <property type="component" value="Unassembled WGS sequence"/>
</dbReference>
<evidence type="ECO:0000313" key="4">
    <source>
        <dbReference type="Proteomes" id="UP001253848"/>
    </source>
</evidence>
<keyword evidence="4" id="KW-1185">Reference proteome</keyword>